<evidence type="ECO:0000313" key="2">
    <source>
        <dbReference type="EMBL" id="PIM52469.1"/>
    </source>
</evidence>
<sequence>MTLYHFTECGLDNVWLKNGFTVKETPFGPAVSFAALDQLLDEIASHLVRKPGRLTGKEFRYLRSKMHLSQAAMATLQGVSEQNISLWERRGRVPKSNDTLQRLLYLKHAAGDETLKSAFDRVMTVERLVHQKIVATASRKGWKFTVEETEPTDEAPAVAG</sequence>
<evidence type="ECO:0000313" key="3">
    <source>
        <dbReference type="Proteomes" id="UP000231501"/>
    </source>
</evidence>
<keyword evidence="3" id="KW-1185">Reference proteome</keyword>
<dbReference type="EMBL" id="PEOG01000037">
    <property type="protein sequence ID" value="PIM52469.1"/>
    <property type="molecule type" value="Genomic_DNA"/>
</dbReference>
<proteinExistence type="predicted"/>
<comment type="caution">
    <text evidence="2">The sequence shown here is derived from an EMBL/GenBank/DDBJ whole genome shotgun (WGS) entry which is preliminary data.</text>
</comment>
<dbReference type="RefSeq" id="WP_099862346.1">
    <property type="nucleotide sequence ID" value="NZ_PEOG01000037.1"/>
</dbReference>
<dbReference type="CDD" id="cd00093">
    <property type="entry name" value="HTH_XRE"/>
    <property type="match status" value="1"/>
</dbReference>
<reference evidence="2 3" key="1">
    <citation type="submission" date="2017-11" db="EMBL/GenBank/DDBJ databases">
        <title>Draft genome sequence of Mitsuaria sp. HWN-4.</title>
        <authorList>
            <person name="Gundlapally S.R."/>
        </authorList>
    </citation>
    <scope>NUCLEOTIDE SEQUENCE [LARGE SCALE GENOMIC DNA]</scope>
    <source>
        <strain evidence="2 3">HWN-4</strain>
    </source>
</reference>
<dbReference type="InterPro" id="IPR010982">
    <property type="entry name" value="Lambda_DNA-bd_dom_sf"/>
</dbReference>
<dbReference type="GO" id="GO:0003677">
    <property type="term" value="F:DNA binding"/>
    <property type="evidence" value="ECO:0007669"/>
    <property type="project" value="InterPro"/>
</dbReference>
<dbReference type="Gene3D" id="1.10.260.40">
    <property type="entry name" value="lambda repressor-like DNA-binding domains"/>
    <property type="match status" value="1"/>
</dbReference>
<protein>
    <recommendedName>
        <fullName evidence="1">HTH cro/C1-type domain-containing protein</fullName>
    </recommendedName>
</protein>
<dbReference type="SUPFAM" id="SSF47413">
    <property type="entry name" value="lambda repressor-like DNA-binding domains"/>
    <property type="match status" value="1"/>
</dbReference>
<dbReference type="PROSITE" id="PS50943">
    <property type="entry name" value="HTH_CROC1"/>
    <property type="match status" value="1"/>
</dbReference>
<dbReference type="OrthoDB" id="7365244at2"/>
<gene>
    <name evidence="2" type="ORF">CS062_14550</name>
</gene>
<feature type="domain" description="HTH cro/C1-type" evidence="1">
    <location>
        <begin position="59"/>
        <end position="95"/>
    </location>
</feature>
<dbReference type="InterPro" id="IPR001387">
    <property type="entry name" value="Cro/C1-type_HTH"/>
</dbReference>
<organism evidence="2 3">
    <name type="scientific">Roseateles chitinivorans</name>
    <dbReference type="NCBI Taxonomy" id="2917965"/>
    <lineage>
        <taxon>Bacteria</taxon>
        <taxon>Pseudomonadati</taxon>
        <taxon>Pseudomonadota</taxon>
        <taxon>Betaproteobacteria</taxon>
        <taxon>Burkholderiales</taxon>
        <taxon>Sphaerotilaceae</taxon>
        <taxon>Roseateles</taxon>
    </lineage>
</organism>
<evidence type="ECO:0000259" key="1">
    <source>
        <dbReference type="PROSITE" id="PS50943"/>
    </source>
</evidence>
<dbReference type="Proteomes" id="UP000231501">
    <property type="component" value="Unassembled WGS sequence"/>
</dbReference>
<dbReference type="AlphaFoldDB" id="A0A2G9CAB5"/>
<accession>A0A2G9CAB5</accession>
<name>A0A2G9CAB5_9BURK</name>